<comment type="caution">
    <text evidence="1">The sequence shown here is derived from an EMBL/GenBank/DDBJ whole genome shotgun (WGS) entry which is preliminary data.</text>
</comment>
<name>A0A645CU02_9ZZZZ</name>
<dbReference type="EMBL" id="VSSQ01030174">
    <property type="protein sequence ID" value="MPM80600.1"/>
    <property type="molecule type" value="Genomic_DNA"/>
</dbReference>
<sequence>MPVISPRILDRIQFNSKDVEDLLNLISARTARMQQTVIQNEEQYKNIMPLLISARTLLEAAAALSDNRIEYKEEKREEKR</sequence>
<gene>
    <name evidence="1" type="ORF">SDC9_127650</name>
</gene>
<protein>
    <submittedName>
        <fullName evidence="1">Uncharacterized protein</fullName>
    </submittedName>
</protein>
<evidence type="ECO:0000313" key="1">
    <source>
        <dbReference type="EMBL" id="MPM80600.1"/>
    </source>
</evidence>
<proteinExistence type="predicted"/>
<accession>A0A645CU02</accession>
<organism evidence="1">
    <name type="scientific">bioreactor metagenome</name>
    <dbReference type="NCBI Taxonomy" id="1076179"/>
    <lineage>
        <taxon>unclassified sequences</taxon>
        <taxon>metagenomes</taxon>
        <taxon>ecological metagenomes</taxon>
    </lineage>
</organism>
<reference evidence="1" key="1">
    <citation type="submission" date="2019-08" db="EMBL/GenBank/DDBJ databases">
        <authorList>
            <person name="Kucharzyk K."/>
            <person name="Murdoch R.W."/>
            <person name="Higgins S."/>
            <person name="Loffler F."/>
        </authorList>
    </citation>
    <scope>NUCLEOTIDE SEQUENCE</scope>
</reference>
<dbReference type="AlphaFoldDB" id="A0A645CU02"/>